<dbReference type="SMART" id="SM00297">
    <property type="entry name" value="BROMO"/>
    <property type="match status" value="1"/>
</dbReference>
<dbReference type="InterPro" id="IPR036427">
    <property type="entry name" value="Bromodomain-like_sf"/>
</dbReference>
<organism evidence="5 6">
    <name type="scientific">Rubroshorea leprosula</name>
    <dbReference type="NCBI Taxonomy" id="152421"/>
    <lineage>
        <taxon>Eukaryota</taxon>
        <taxon>Viridiplantae</taxon>
        <taxon>Streptophyta</taxon>
        <taxon>Embryophyta</taxon>
        <taxon>Tracheophyta</taxon>
        <taxon>Spermatophyta</taxon>
        <taxon>Magnoliopsida</taxon>
        <taxon>eudicotyledons</taxon>
        <taxon>Gunneridae</taxon>
        <taxon>Pentapetalae</taxon>
        <taxon>rosids</taxon>
        <taxon>malvids</taxon>
        <taxon>Malvales</taxon>
        <taxon>Dipterocarpaceae</taxon>
        <taxon>Rubroshorea</taxon>
    </lineage>
</organism>
<name>A0AAV5K9E6_9ROSI</name>
<evidence type="ECO:0000259" key="4">
    <source>
        <dbReference type="PROSITE" id="PS50014"/>
    </source>
</evidence>
<dbReference type="InterPro" id="IPR054722">
    <property type="entry name" value="PolX-like_BBD"/>
</dbReference>
<feature type="compositionally biased region" description="Acidic residues" evidence="3">
    <location>
        <begin position="788"/>
        <end position="798"/>
    </location>
</feature>
<dbReference type="CDD" id="cd09272">
    <property type="entry name" value="RNase_HI_RT_Ty1"/>
    <property type="match status" value="1"/>
</dbReference>
<comment type="caution">
    <text evidence="5">The sequence shown here is derived from an EMBL/GenBank/DDBJ whole genome shotgun (WGS) entry which is preliminary data.</text>
</comment>
<dbReference type="PANTHER" id="PTHR37888:SF8">
    <property type="entry name" value="HISTONE-LYSINE N-METHYLTRANSFERASE, H3 LYSINE-79 SPECIFIC-LIKE"/>
    <property type="match status" value="1"/>
</dbReference>
<sequence>MEESLAIENQKRWQNKNYQAADNRSKFAGKANIECFKSHKYDHYRYECHANMNRESSNFAEHNEKNDDSSLFMVCHPKEVSKNVWYLDTSCSSHMCGDKSAFSDLDESCQDKVKFGDNSTIAVKGKGKEFWPEAVNWSVYILNKSPTSPLLDRTLEEASSERRPAVDYFRIFGCIAYAHVPDQKRSKLDDKGEKCIFLGVSDRSKTYRIYNPLTKKVIISSDVVFDEASTCSWIEKSRGQISVDFENGKDLTMQNSKGQTKQIGDCDPLTYEEAIKEEKWQKAVAEEIGSIERNQTWKLTDLLEGHKTIGGYKQEFGIDYQEVFAPVARMNTIRLVIALAAQNSWPIHQLDVKSAFLHGTLQEHVLIDQPPGYVKSSFEHKELLDRFQMKNCNSVTTPVDKGVKLVKDLRGRFVDNKLYKYMEHPKELHLHKRILSHLRGTIDFGLFYKKGDQIDHAGFTDSDFAGDLDNKKSTSGFVFMLGSGVVSWSSKKQSIVTLSTTKVEYVAATSCACQAIWLRRVLEELELNQHEATSIYCDNSSAIKLSRNLVLHGKSKHIHESESYKTLIRQHVDLQIIQSRLEKGLYSDCTAKFFRDLLLLFNNITIFYHKSSQEHIAAQELQKLVCKEMMTLLPTKPVQEPATSVKFEPDKQRASLSKPTKSSTMVACGKHSSIKAITENDSKKGDKKEREVEEKPKANEKKVDGSLVGIDEKGIRKKRSKERSVTGQRNSRTSNKSGEVKHEFGGNELSSHDTLELKTDKQESVVRKKQGAASFLRRMKQNSPSEVIENDNEDNDSEDQSKDGKGEEEKKQGTTEVMAQGKVRVSS</sequence>
<feature type="compositionally biased region" description="Basic and acidic residues" evidence="3">
    <location>
        <begin position="799"/>
        <end position="813"/>
    </location>
</feature>
<keyword evidence="1 2" id="KW-0103">Bromodomain</keyword>
<evidence type="ECO:0000313" key="6">
    <source>
        <dbReference type="Proteomes" id="UP001054252"/>
    </source>
</evidence>
<evidence type="ECO:0000313" key="5">
    <source>
        <dbReference type="EMBL" id="GKV20688.1"/>
    </source>
</evidence>
<proteinExistence type="predicted"/>
<feature type="compositionally biased region" description="Polar residues" evidence="3">
    <location>
        <begin position="654"/>
        <end position="665"/>
    </location>
</feature>
<dbReference type="InterPro" id="IPR001487">
    <property type="entry name" value="Bromodomain"/>
</dbReference>
<dbReference type="Proteomes" id="UP001054252">
    <property type="component" value="Unassembled WGS sequence"/>
</dbReference>
<dbReference type="CDD" id="cd04369">
    <property type="entry name" value="Bromodomain"/>
    <property type="match status" value="1"/>
</dbReference>
<dbReference type="Pfam" id="PF00439">
    <property type="entry name" value="Bromodomain"/>
    <property type="match status" value="1"/>
</dbReference>
<feature type="region of interest" description="Disordered" evidence="3">
    <location>
        <begin position="640"/>
        <end position="827"/>
    </location>
</feature>
<reference evidence="5 6" key="1">
    <citation type="journal article" date="2021" name="Commun. Biol.">
        <title>The genome of Shorea leprosula (Dipterocarpaceae) highlights the ecological relevance of drought in aseasonal tropical rainforests.</title>
        <authorList>
            <person name="Ng K.K.S."/>
            <person name="Kobayashi M.J."/>
            <person name="Fawcett J.A."/>
            <person name="Hatakeyama M."/>
            <person name="Paape T."/>
            <person name="Ng C.H."/>
            <person name="Ang C.C."/>
            <person name="Tnah L.H."/>
            <person name="Lee C.T."/>
            <person name="Nishiyama T."/>
            <person name="Sese J."/>
            <person name="O'Brien M.J."/>
            <person name="Copetti D."/>
            <person name="Mohd Noor M.I."/>
            <person name="Ong R.C."/>
            <person name="Putra M."/>
            <person name="Sireger I.Z."/>
            <person name="Indrioko S."/>
            <person name="Kosugi Y."/>
            <person name="Izuno A."/>
            <person name="Isagi Y."/>
            <person name="Lee S.L."/>
            <person name="Shimizu K.K."/>
        </authorList>
    </citation>
    <scope>NUCLEOTIDE SEQUENCE [LARGE SCALE GENOMIC DNA]</scope>
    <source>
        <strain evidence="5">214</strain>
    </source>
</reference>
<evidence type="ECO:0000256" key="1">
    <source>
        <dbReference type="ARBA" id="ARBA00023117"/>
    </source>
</evidence>
<dbReference type="Gene3D" id="1.20.920.10">
    <property type="entry name" value="Bromodomain-like"/>
    <property type="match status" value="1"/>
</dbReference>
<keyword evidence="6" id="KW-1185">Reference proteome</keyword>
<evidence type="ECO:0000256" key="2">
    <source>
        <dbReference type="PROSITE-ProRule" id="PRU00035"/>
    </source>
</evidence>
<gene>
    <name evidence="5" type="ORF">SLEP1_g30775</name>
</gene>
<feature type="compositionally biased region" description="Basic and acidic residues" evidence="3">
    <location>
        <begin position="738"/>
        <end position="766"/>
    </location>
</feature>
<accession>A0AAV5K9E6</accession>
<dbReference type="InterPro" id="IPR057670">
    <property type="entry name" value="SH3_retrovirus"/>
</dbReference>
<dbReference type="PROSITE" id="PS50014">
    <property type="entry name" value="BROMODOMAIN_2"/>
    <property type="match status" value="1"/>
</dbReference>
<dbReference type="Pfam" id="PF22936">
    <property type="entry name" value="Pol_BBD"/>
    <property type="match status" value="1"/>
</dbReference>
<dbReference type="Pfam" id="PF25597">
    <property type="entry name" value="SH3_retrovirus"/>
    <property type="match status" value="1"/>
</dbReference>
<dbReference type="SUPFAM" id="SSF47370">
    <property type="entry name" value="Bromodomain"/>
    <property type="match status" value="1"/>
</dbReference>
<feature type="compositionally biased region" description="Polar residues" evidence="3">
    <location>
        <begin position="725"/>
        <end position="737"/>
    </location>
</feature>
<dbReference type="AlphaFoldDB" id="A0AAV5K9E6"/>
<evidence type="ECO:0000256" key="3">
    <source>
        <dbReference type="SAM" id="MobiDB-lite"/>
    </source>
</evidence>
<dbReference type="InterPro" id="IPR013103">
    <property type="entry name" value="RVT_2"/>
</dbReference>
<feature type="compositionally biased region" description="Basic and acidic residues" evidence="3">
    <location>
        <begin position="678"/>
        <end position="714"/>
    </location>
</feature>
<feature type="domain" description="Bromo" evidence="4">
    <location>
        <begin position="564"/>
        <end position="615"/>
    </location>
</feature>
<dbReference type="EMBL" id="BPVZ01000055">
    <property type="protein sequence ID" value="GKV20688.1"/>
    <property type="molecule type" value="Genomic_DNA"/>
</dbReference>
<dbReference type="PANTHER" id="PTHR37888">
    <property type="entry name" value="DNA-BINDING BROMODOMAIN-CONTAINING PROTEIN"/>
    <property type="match status" value="1"/>
</dbReference>
<dbReference type="Pfam" id="PF07727">
    <property type="entry name" value="RVT_2"/>
    <property type="match status" value="1"/>
</dbReference>
<protein>
    <recommendedName>
        <fullName evidence="4">Bromo domain-containing protein</fullName>
    </recommendedName>
</protein>